<protein>
    <submittedName>
        <fullName evidence="1">Uncharacterized protein</fullName>
    </submittedName>
</protein>
<gene>
    <name evidence="1" type="ORF">F904_00024</name>
</gene>
<organism evidence="1 2">
    <name type="scientific">Acinetobacter dispersus</name>
    <dbReference type="NCBI Taxonomy" id="70348"/>
    <lineage>
        <taxon>Bacteria</taxon>
        <taxon>Pseudomonadati</taxon>
        <taxon>Pseudomonadota</taxon>
        <taxon>Gammaproteobacteria</taxon>
        <taxon>Moraxellales</taxon>
        <taxon>Moraxellaceae</taxon>
        <taxon>Acinetobacter</taxon>
    </lineage>
</organism>
<evidence type="ECO:0000313" key="1">
    <source>
        <dbReference type="EMBL" id="ENW97191.1"/>
    </source>
</evidence>
<evidence type="ECO:0000313" key="2">
    <source>
        <dbReference type="Proteomes" id="UP000013261"/>
    </source>
</evidence>
<sequence length="101" mass="12724">MQKLKFQYQRPVKIFPNDDIRRRYPHLRSRYFKKFSTYQERSFYFLHLIEYKDYPLKLRVVRGSGLPEYWDDPPSSVYMVAKSWKHNSRRRHQYYKEHGEN</sequence>
<dbReference type="RefSeq" id="WP_005183153.1">
    <property type="nucleotide sequence ID" value="NZ_KB850048.1"/>
</dbReference>
<reference evidence="1 2" key="1">
    <citation type="submission" date="2013-02" db="EMBL/GenBank/DDBJ databases">
        <title>The Genome Sequence of Acinetobacter sp. ANC 4105.</title>
        <authorList>
            <consortium name="The Broad Institute Genome Sequencing Platform"/>
            <consortium name="The Broad Institute Genome Sequencing Center for Infectious Disease"/>
            <person name="Cerqueira G."/>
            <person name="Feldgarden M."/>
            <person name="Courvalin P."/>
            <person name="Perichon B."/>
            <person name="Grillot-Courvalin C."/>
            <person name="Clermont D."/>
            <person name="Rocha E."/>
            <person name="Yoon E.-J."/>
            <person name="Nemec A."/>
            <person name="Walker B."/>
            <person name="Young S.K."/>
            <person name="Zeng Q."/>
            <person name="Gargeya S."/>
            <person name="Fitzgerald M."/>
            <person name="Haas B."/>
            <person name="Abouelleil A."/>
            <person name="Alvarado L."/>
            <person name="Arachchi H.M."/>
            <person name="Berlin A.M."/>
            <person name="Chapman S.B."/>
            <person name="Dewar J."/>
            <person name="Goldberg J."/>
            <person name="Griggs A."/>
            <person name="Gujja S."/>
            <person name="Hansen M."/>
            <person name="Howarth C."/>
            <person name="Imamovic A."/>
            <person name="Larimer J."/>
            <person name="McCowan C."/>
            <person name="Murphy C."/>
            <person name="Neiman D."/>
            <person name="Pearson M."/>
            <person name="Priest M."/>
            <person name="Roberts A."/>
            <person name="Saif S."/>
            <person name="Shea T."/>
            <person name="Sisk P."/>
            <person name="Sykes S."/>
            <person name="Wortman J."/>
            <person name="Nusbaum C."/>
            <person name="Birren B."/>
        </authorList>
    </citation>
    <scope>NUCLEOTIDE SEQUENCE [LARGE SCALE GENOMIC DNA]</scope>
    <source>
        <strain evidence="1 2">ANC 4105</strain>
    </source>
</reference>
<dbReference type="eggNOG" id="ENOG5033F0T">
    <property type="taxonomic scope" value="Bacteria"/>
</dbReference>
<name>N9N2W6_9GAMM</name>
<dbReference type="AlphaFoldDB" id="N9N2W6"/>
<dbReference type="OrthoDB" id="5875608at2"/>
<dbReference type="Proteomes" id="UP000013261">
    <property type="component" value="Unassembled WGS sequence"/>
</dbReference>
<proteinExistence type="predicted"/>
<dbReference type="HOGENOM" id="CLU_2285289_0_0_6"/>
<keyword evidence="2" id="KW-1185">Reference proteome</keyword>
<accession>N9N2W6</accession>
<comment type="caution">
    <text evidence="1">The sequence shown here is derived from an EMBL/GenBank/DDBJ whole genome shotgun (WGS) entry which is preliminary data.</text>
</comment>
<dbReference type="EMBL" id="APRL01000001">
    <property type="protein sequence ID" value="ENW97191.1"/>
    <property type="molecule type" value="Genomic_DNA"/>
</dbReference>